<evidence type="ECO:0000259" key="1">
    <source>
        <dbReference type="Pfam" id="PF10544"/>
    </source>
</evidence>
<feature type="domain" description="Bacteriophage T5 Orf172 DNA-binding" evidence="1">
    <location>
        <begin position="8"/>
        <end position="95"/>
    </location>
</feature>
<dbReference type="Pfam" id="PF10544">
    <property type="entry name" value="T5orf172"/>
    <property type="match status" value="1"/>
</dbReference>
<name>A0A7M2QNR8_9ZZZZ</name>
<sequence length="296" mass="33752">MNQINELYLYVLVPKQAEIFKVGITSSPANRLQSFKENIDLEASRLFRGDATAVANMERALHAFLKPWNKRRDFNAAGGGYTEWFDMACYGKVETFLNHFLEAWECELKSEDIAPFATPRSVIARTLQPKADSYGTWDHPKIDVLPALKMKPGYALYPGLPTETLEAVYLTSFSHTNELIEPLARMFLAFHRLVKEGTMEPLKVKPIPFSKLAWAYDYCLEDNDESLSEFIELVHQAVSGRLLIKSEHGQDMTSCWFGIVSNKEPQHIATSPAYIFEFIEDIDITRFRQIVATAID</sequence>
<reference evidence="2" key="1">
    <citation type="submission" date="2020-09" db="EMBL/GenBank/DDBJ databases">
        <authorList>
            <person name="Eze J.U."/>
            <person name="Rahube T.O."/>
        </authorList>
    </citation>
    <scope>NUCLEOTIDE SEQUENCE</scope>
</reference>
<evidence type="ECO:0000313" key="2">
    <source>
        <dbReference type="EMBL" id="QOV05726.1"/>
    </source>
</evidence>
<accession>A0A7M2QNR8</accession>
<dbReference type="AlphaFoldDB" id="A0A7M2QNR8"/>
<dbReference type="InterPro" id="IPR018306">
    <property type="entry name" value="Phage_T5_Orf172_DNA-bd"/>
</dbReference>
<proteinExistence type="predicted"/>
<organism evidence="2">
    <name type="scientific">feces metagenome</name>
    <dbReference type="NCBI Taxonomy" id="1861841"/>
    <lineage>
        <taxon>unclassified sequences</taxon>
        <taxon>metagenomes</taxon>
        <taxon>organismal metagenomes</taxon>
    </lineage>
</organism>
<protein>
    <recommendedName>
        <fullName evidence="1">Bacteriophage T5 Orf172 DNA-binding domain-containing protein</fullName>
    </recommendedName>
</protein>
<dbReference type="EMBL" id="MT993629">
    <property type="protein sequence ID" value="QOV05726.1"/>
    <property type="molecule type" value="Genomic_DNA"/>
</dbReference>